<name>A0ACA9R2N2_9GLOM</name>
<evidence type="ECO:0000313" key="1">
    <source>
        <dbReference type="EMBL" id="CAG8773925.1"/>
    </source>
</evidence>
<proteinExistence type="predicted"/>
<protein>
    <submittedName>
        <fullName evidence="1">12096_t:CDS:1</fullName>
    </submittedName>
</protein>
<sequence length="208" mass="22996">MDLDQSATQDEEDEQFIAQPSKSDPNITTSLPTFQSISNATSASGRASKLFEGLNFYLSRETPKGLLEFVIRSFGGRVGWDATVGSGSPYGEDWEGITHVIIDRPLVAGQPPFSSAISTDFSNMSEEEIAKRRRRKYVQPQWVVDSINAEQILSEDRYERGKVLPPHLSPFGEDKGAYQPPMETDQNGDGVVKDVEMQGTGDNDESDE</sequence>
<organism evidence="1 2">
    <name type="scientific">Acaulospora colombiana</name>
    <dbReference type="NCBI Taxonomy" id="27376"/>
    <lineage>
        <taxon>Eukaryota</taxon>
        <taxon>Fungi</taxon>
        <taxon>Fungi incertae sedis</taxon>
        <taxon>Mucoromycota</taxon>
        <taxon>Glomeromycotina</taxon>
        <taxon>Glomeromycetes</taxon>
        <taxon>Diversisporales</taxon>
        <taxon>Acaulosporaceae</taxon>
        <taxon>Acaulospora</taxon>
    </lineage>
</organism>
<evidence type="ECO:0000313" key="2">
    <source>
        <dbReference type="Proteomes" id="UP000789525"/>
    </source>
</evidence>
<comment type="caution">
    <text evidence="1">The sequence shown here is derived from an EMBL/GenBank/DDBJ whole genome shotgun (WGS) entry which is preliminary data.</text>
</comment>
<feature type="non-terminal residue" evidence="1">
    <location>
        <position position="208"/>
    </location>
</feature>
<accession>A0ACA9R2N2</accession>
<reference evidence="1" key="1">
    <citation type="submission" date="2021-06" db="EMBL/GenBank/DDBJ databases">
        <authorList>
            <person name="Kallberg Y."/>
            <person name="Tangrot J."/>
            <person name="Rosling A."/>
        </authorList>
    </citation>
    <scope>NUCLEOTIDE SEQUENCE</scope>
    <source>
        <strain evidence="1">CL356</strain>
    </source>
</reference>
<keyword evidence="2" id="KW-1185">Reference proteome</keyword>
<dbReference type="Proteomes" id="UP000789525">
    <property type="component" value="Unassembled WGS sequence"/>
</dbReference>
<dbReference type="EMBL" id="CAJVPT010066768">
    <property type="protein sequence ID" value="CAG8773925.1"/>
    <property type="molecule type" value="Genomic_DNA"/>
</dbReference>
<gene>
    <name evidence="1" type="ORF">ACOLOM_LOCUS13978</name>
</gene>